<dbReference type="EMBL" id="JADJNC010000003">
    <property type="protein sequence ID" value="MBK7421772.1"/>
    <property type="molecule type" value="Genomic_DNA"/>
</dbReference>
<reference evidence="2" key="1">
    <citation type="submission" date="2020-10" db="EMBL/GenBank/DDBJ databases">
        <title>Connecting structure to function with the recovery of over 1000 high-quality activated sludge metagenome-assembled genomes encoding full-length rRNA genes using long-read sequencing.</title>
        <authorList>
            <person name="Singleton C.M."/>
            <person name="Petriglieri F."/>
            <person name="Kristensen J.M."/>
            <person name="Kirkegaard R.H."/>
            <person name="Michaelsen T.Y."/>
            <person name="Andersen M.H."/>
            <person name="Karst S.M."/>
            <person name="Dueholm M.S."/>
            <person name="Nielsen P.H."/>
            <person name="Albertsen M."/>
        </authorList>
    </citation>
    <scope>NUCLEOTIDE SEQUENCE</scope>
    <source>
        <strain evidence="2">EsbW_18-Q3-R4-48_MAXAC.044</strain>
    </source>
</reference>
<feature type="region of interest" description="Disordered" evidence="1">
    <location>
        <begin position="63"/>
        <end position="84"/>
    </location>
</feature>
<gene>
    <name evidence="2" type="ORF">IPJ48_00990</name>
</gene>
<dbReference type="AlphaFoldDB" id="A0A9D7I746"/>
<dbReference type="Proteomes" id="UP000886602">
    <property type="component" value="Unassembled WGS sequence"/>
</dbReference>
<comment type="caution">
    <text evidence="2">The sequence shown here is derived from an EMBL/GenBank/DDBJ whole genome shotgun (WGS) entry which is preliminary data.</text>
</comment>
<evidence type="ECO:0000256" key="1">
    <source>
        <dbReference type="SAM" id="MobiDB-lite"/>
    </source>
</evidence>
<accession>A0A9D7I746</accession>
<evidence type="ECO:0000313" key="3">
    <source>
        <dbReference type="Proteomes" id="UP000886602"/>
    </source>
</evidence>
<name>A0A9D7I746_9RHOO</name>
<sequence>MRAGRLWEAPGFGGNRGQAGFAQEIADANAHAADNGLPPHLPGSMVMRSTWLMAHSPVVESYATSGATGAPEASSAARAASNMA</sequence>
<protein>
    <submittedName>
        <fullName evidence="2">Uncharacterized protein</fullName>
    </submittedName>
</protein>
<organism evidence="2 3">
    <name type="scientific">Candidatus Propionivibrio dominans</name>
    <dbReference type="NCBI Taxonomy" id="2954373"/>
    <lineage>
        <taxon>Bacteria</taxon>
        <taxon>Pseudomonadati</taxon>
        <taxon>Pseudomonadota</taxon>
        <taxon>Betaproteobacteria</taxon>
        <taxon>Rhodocyclales</taxon>
        <taxon>Rhodocyclaceae</taxon>
        <taxon>Propionivibrio</taxon>
    </lineage>
</organism>
<evidence type="ECO:0000313" key="2">
    <source>
        <dbReference type="EMBL" id="MBK7421772.1"/>
    </source>
</evidence>
<proteinExistence type="predicted"/>